<dbReference type="SUPFAM" id="SSF53067">
    <property type="entry name" value="Actin-like ATPase domain"/>
    <property type="match status" value="2"/>
</dbReference>
<dbReference type="GO" id="GO:0016740">
    <property type="term" value="F:transferase activity"/>
    <property type="evidence" value="ECO:0007669"/>
    <property type="project" value="UniProtKB-KW"/>
</dbReference>
<dbReference type="GO" id="GO:0002949">
    <property type="term" value="P:tRNA threonylcarbamoyladenosine modification"/>
    <property type="evidence" value="ECO:0007669"/>
    <property type="project" value="InterPro"/>
</dbReference>
<dbReference type="InterPro" id="IPR022496">
    <property type="entry name" value="T6A_TsaB"/>
</dbReference>
<dbReference type="InterPro" id="IPR000905">
    <property type="entry name" value="Gcp-like_dom"/>
</dbReference>
<protein>
    <recommendedName>
        <fullName evidence="2">tRNA threonylcarbamoyladenosine biosynthesis protein TsaB</fullName>
    </recommendedName>
    <alternativeName>
        <fullName evidence="3">t(6)A37 threonylcarbamoyladenosine biosynthesis protein TsaB</fullName>
    </alternativeName>
</protein>
<comment type="similarity">
    <text evidence="1">Belongs to the KAE1 / TsaD family. TsaB subfamily.</text>
</comment>
<evidence type="ECO:0000256" key="1">
    <source>
        <dbReference type="ARBA" id="ARBA00010493"/>
    </source>
</evidence>
<keyword evidence="5" id="KW-0808">Transferase</keyword>
<dbReference type="Proteomes" id="UP000551848">
    <property type="component" value="Unassembled WGS sequence"/>
</dbReference>
<reference evidence="5 6" key="1">
    <citation type="submission" date="2020-06" db="EMBL/GenBank/DDBJ databases">
        <title>Dysbiosis in marine aquaculture revealed through microbiome analysis: reverse ecology for environmental sustainability.</title>
        <authorList>
            <person name="Haro-Moreno J.M."/>
            <person name="Coutinho F.H."/>
            <person name="Zaragoza-Solas A."/>
            <person name="Picazo A."/>
            <person name="Almagro-Moreno S."/>
            <person name="Lopez-Perez M."/>
        </authorList>
    </citation>
    <scope>NUCLEOTIDE SEQUENCE [LARGE SCALE GENOMIC DNA]</scope>
    <source>
        <strain evidence="5">MCMED-G41</strain>
    </source>
</reference>
<accession>A0A838Y222</accession>
<dbReference type="InterPro" id="IPR043129">
    <property type="entry name" value="ATPase_NBD"/>
</dbReference>
<name>A0A838Y222_9GAMM</name>
<evidence type="ECO:0000256" key="2">
    <source>
        <dbReference type="ARBA" id="ARBA00019012"/>
    </source>
</evidence>
<gene>
    <name evidence="5" type="primary">tsaB</name>
    <name evidence="5" type="ORF">H2072_04190</name>
</gene>
<organism evidence="5 6">
    <name type="scientific">SAR86 cluster bacterium</name>
    <dbReference type="NCBI Taxonomy" id="2030880"/>
    <lineage>
        <taxon>Bacteria</taxon>
        <taxon>Pseudomonadati</taxon>
        <taxon>Pseudomonadota</taxon>
        <taxon>Gammaproteobacteria</taxon>
        <taxon>SAR86 cluster</taxon>
    </lineage>
</organism>
<dbReference type="Pfam" id="PF00814">
    <property type="entry name" value="TsaD"/>
    <property type="match status" value="1"/>
</dbReference>
<evidence type="ECO:0000313" key="6">
    <source>
        <dbReference type="Proteomes" id="UP000551848"/>
    </source>
</evidence>
<dbReference type="AlphaFoldDB" id="A0A838Y222"/>
<feature type="domain" description="Gcp-like" evidence="4">
    <location>
        <begin position="52"/>
        <end position="153"/>
    </location>
</feature>
<proteinExistence type="inferred from homology"/>
<dbReference type="EMBL" id="JACETL010000058">
    <property type="protein sequence ID" value="MBA4692927.1"/>
    <property type="molecule type" value="Genomic_DNA"/>
</dbReference>
<evidence type="ECO:0000313" key="5">
    <source>
        <dbReference type="EMBL" id="MBA4692927.1"/>
    </source>
</evidence>
<comment type="caution">
    <text evidence="5">The sequence shown here is derived from an EMBL/GenBank/DDBJ whole genome shotgun (WGS) entry which is preliminary data.</text>
</comment>
<dbReference type="Gene3D" id="3.30.420.40">
    <property type="match status" value="2"/>
</dbReference>
<evidence type="ECO:0000256" key="3">
    <source>
        <dbReference type="ARBA" id="ARBA00032446"/>
    </source>
</evidence>
<evidence type="ECO:0000259" key="4">
    <source>
        <dbReference type="Pfam" id="PF00814"/>
    </source>
</evidence>
<sequence length="219" mass="24577">MKILSFDVSGNYSSISFLNNEEVNTFTQTHDRKERPGWDKLFESIGFDSDEGFDVLNGIAFACGPGSYTALRITASFLKAIAEIKKLPLVPISNLESIAKESSHWISENKAKIFVTIEADANESYFCSYEKNNDEVLAIEEESVIKMDHLLKILDEDDCYFAGSGWPEQIEKHPNFLSQAIGSAESIAIIAKKKLETNQDFLPEDANPVYLKTPDYKKS</sequence>
<dbReference type="NCBIfam" id="TIGR03725">
    <property type="entry name" value="T6A_YeaZ"/>
    <property type="match status" value="1"/>
</dbReference>